<protein>
    <submittedName>
        <fullName evidence="1">Restriction alleviation protein, Lar family</fullName>
    </submittedName>
</protein>
<evidence type="ECO:0000313" key="2">
    <source>
        <dbReference type="Proteomes" id="UP000479531"/>
    </source>
</evidence>
<proteinExistence type="predicted"/>
<dbReference type="Proteomes" id="UP000479531">
    <property type="component" value="Unassembled WGS sequence"/>
</dbReference>
<gene>
    <name evidence="1" type="ORF">GCK47_04735</name>
</gene>
<dbReference type="Pfam" id="PF14354">
    <property type="entry name" value="Lar_restr_allev"/>
    <property type="match status" value="1"/>
</dbReference>
<comment type="caution">
    <text evidence="1">The sequence shown here is derived from an EMBL/GenBank/DDBJ whole genome shotgun (WGS) entry which is preliminary data.</text>
</comment>
<sequence length="69" mass="7553">MNEKLKPCPFCGGKAVIEVIEPHRHIICKMPVYTGGAFIECTECGGAISGETGTEATKKWNRRANDEID</sequence>
<organism evidence="1 2">
    <name type="scientific">Roseburia intestinalis</name>
    <dbReference type="NCBI Taxonomy" id="166486"/>
    <lineage>
        <taxon>Bacteria</taxon>
        <taxon>Bacillati</taxon>
        <taxon>Bacillota</taxon>
        <taxon>Clostridia</taxon>
        <taxon>Lachnospirales</taxon>
        <taxon>Lachnospiraceae</taxon>
        <taxon>Roseburia</taxon>
    </lineage>
</organism>
<dbReference type="InterPro" id="IPR019908">
    <property type="entry name" value="Toxin_RalR"/>
</dbReference>
<dbReference type="RefSeq" id="WP_157350160.1">
    <property type="nucleotide sequence ID" value="NZ_WGGT01000004.1"/>
</dbReference>
<evidence type="ECO:0000313" key="1">
    <source>
        <dbReference type="EMBL" id="MVQ45024.1"/>
    </source>
</evidence>
<accession>A0A6L6XD58</accession>
<reference evidence="1 2" key="1">
    <citation type="submission" date="2019-10" db="EMBL/GenBank/DDBJ databases">
        <title>Roseburia spp. ameliorate alcoholic fatty liver via restoration of gut barrier function.</title>
        <authorList>
            <person name="Seo B."/>
            <person name="Ko G."/>
        </authorList>
    </citation>
    <scope>NUCLEOTIDE SEQUENCE [LARGE SCALE GENOMIC DNA]</scope>
    <source>
        <strain evidence="1 2">SNUG30017</strain>
    </source>
</reference>
<dbReference type="AlphaFoldDB" id="A0A6L6XD58"/>
<dbReference type="EMBL" id="WGGT01000004">
    <property type="protein sequence ID" value="MVQ45024.1"/>
    <property type="molecule type" value="Genomic_DNA"/>
</dbReference>
<name>A0A6L6XD58_9FIRM</name>
<dbReference type="NCBIfam" id="TIGR03655">
    <property type="entry name" value="anti_R_Lar"/>
    <property type="match status" value="1"/>
</dbReference>